<reference evidence="2" key="1">
    <citation type="journal article" date="2019" name="Int. J. Syst. Evol. Microbiol.">
        <title>The Global Catalogue of Microorganisms (GCM) 10K type strain sequencing project: providing services to taxonomists for standard genome sequencing and annotation.</title>
        <authorList>
            <consortium name="The Broad Institute Genomics Platform"/>
            <consortium name="The Broad Institute Genome Sequencing Center for Infectious Disease"/>
            <person name="Wu L."/>
            <person name="Ma J."/>
        </authorList>
    </citation>
    <scope>NUCLEOTIDE SEQUENCE [LARGE SCALE GENOMIC DNA]</scope>
    <source>
        <strain evidence="2">JCM 16343</strain>
    </source>
</reference>
<evidence type="ECO:0000313" key="2">
    <source>
        <dbReference type="Proteomes" id="UP001501787"/>
    </source>
</evidence>
<keyword evidence="2" id="KW-1185">Reference proteome</keyword>
<organism evidence="1 2">
    <name type="scientific">Psychrobacter aestuarii</name>
    <dbReference type="NCBI Taxonomy" id="556327"/>
    <lineage>
        <taxon>Bacteria</taxon>
        <taxon>Pseudomonadati</taxon>
        <taxon>Pseudomonadota</taxon>
        <taxon>Gammaproteobacteria</taxon>
        <taxon>Moraxellales</taxon>
        <taxon>Moraxellaceae</taxon>
        <taxon>Psychrobacter</taxon>
    </lineage>
</organism>
<protein>
    <submittedName>
        <fullName evidence="1">Uncharacterized protein</fullName>
    </submittedName>
</protein>
<evidence type="ECO:0000313" key="1">
    <source>
        <dbReference type="EMBL" id="GAA0319171.1"/>
    </source>
</evidence>
<accession>A0ABP3FLJ4</accession>
<dbReference type="Proteomes" id="UP001501787">
    <property type="component" value="Unassembled WGS sequence"/>
</dbReference>
<name>A0ABP3FLJ4_9GAMM</name>
<comment type="caution">
    <text evidence="1">The sequence shown here is derived from an EMBL/GenBank/DDBJ whole genome shotgun (WGS) entry which is preliminary data.</text>
</comment>
<gene>
    <name evidence="1" type="ORF">GCM10009129_15980</name>
</gene>
<proteinExistence type="predicted"/>
<dbReference type="RefSeq" id="WP_201505410.1">
    <property type="nucleotide sequence ID" value="NZ_BAAAFR010000005.1"/>
</dbReference>
<dbReference type="EMBL" id="BAAAFR010000005">
    <property type="protein sequence ID" value="GAA0319171.1"/>
    <property type="molecule type" value="Genomic_DNA"/>
</dbReference>
<sequence length="67" mass="7351">MNDAAAIMEHGKTSLPEALNMGIGLLSIYKNSDAFKNTQRAVDREENYRVAVLNYLGALIKVAAGRR</sequence>